<feature type="region of interest" description="Disordered" evidence="10">
    <location>
        <begin position="395"/>
        <end position="435"/>
    </location>
</feature>
<feature type="compositionally biased region" description="Polar residues" evidence="10">
    <location>
        <begin position="956"/>
        <end position="968"/>
    </location>
</feature>
<evidence type="ECO:0000256" key="7">
    <source>
        <dbReference type="ARBA" id="ARBA00022679"/>
    </source>
</evidence>
<dbReference type="Gene3D" id="1.10.1410.10">
    <property type="match status" value="1"/>
</dbReference>
<evidence type="ECO:0000256" key="5">
    <source>
        <dbReference type="ARBA" id="ARBA00012388"/>
    </source>
</evidence>
<feature type="compositionally biased region" description="Low complexity" evidence="10">
    <location>
        <begin position="823"/>
        <end position="834"/>
    </location>
</feature>
<dbReference type="GO" id="GO:0031123">
    <property type="term" value="P:RNA 3'-end processing"/>
    <property type="evidence" value="ECO:0007669"/>
    <property type="project" value="TreeGrafter"/>
</dbReference>
<evidence type="ECO:0000256" key="10">
    <source>
        <dbReference type="SAM" id="MobiDB-lite"/>
    </source>
</evidence>
<evidence type="ECO:0000256" key="3">
    <source>
        <dbReference type="ARBA" id="ARBA00004496"/>
    </source>
</evidence>
<dbReference type="Gene3D" id="3.30.460.10">
    <property type="entry name" value="Beta Polymerase, domain 2"/>
    <property type="match status" value="1"/>
</dbReference>
<comment type="cofactor">
    <cofactor evidence="2">
        <name>Mg(2+)</name>
        <dbReference type="ChEBI" id="CHEBI:18420"/>
    </cofactor>
</comment>
<dbReference type="Proteomes" id="UP000736335">
    <property type="component" value="Unassembled WGS sequence"/>
</dbReference>
<feature type="region of interest" description="Disordered" evidence="10">
    <location>
        <begin position="1"/>
        <end position="45"/>
    </location>
</feature>
<feature type="region of interest" description="Disordered" evidence="10">
    <location>
        <begin position="1042"/>
        <end position="1103"/>
    </location>
</feature>
<dbReference type="Pfam" id="PF22600">
    <property type="entry name" value="MTPAP-like_central"/>
    <property type="match status" value="1"/>
</dbReference>
<feature type="compositionally biased region" description="Basic and acidic residues" evidence="10">
    <location>
        <begin position="1089"/>
        <end position="1103"/>
    </location>
</feature>
<gene>
    <name evidence="13" type="ORF">BJ322DRAFT_866122</name>
</gene>
<evidence type="ECO:0000256" key="2">
    <source>
        <dbReference type="ARBA" id="ARBA00001946"/>
    </source>
</evidence>
<comment type="cofactor">
    <cofactor evidence="1">
        <name>Mn(2+)</name>
        <dbReference type="ChEBI" id="CHEBI:29035"/>
    </cofactor>
</comment>
<feature type="region of interest" description="Disordered" evidence="10">
    <location>
        <begin position="648"/>
        <end position="667"/>
    </location>
</feature>
<feature type="compositionally biased region" description="Low complexity" evidence="10">
    <location>
        <begin position="852"/>
        <end position="863"/>
    </location>
</feature>
<dbReference type="SUPFAM" id="SSF81301">
    <property type="entry name" value="Nucleotidyltransferase"/>
    <property type="match status" value="1"/>
</dbReference>
<feature type="compositionally biased region" description="Gly residues" evidence="10">
    <location>
        <begin position="1072"/>
        <end position="1082"/>
    </location>
</feature>
<dbReference type="OrthoDB" id="407432at2759"/>
<keyword evidence="14" id="KW-1185">Reference proteome</keyword>
<evidence type="ECO:0000313" key="13">
    <source>
        <dbReference type="EMBL" id="KAF9784758.1"/>
    </source>
</evidence>
<evidence type="ECO:0000259" key="11">
    <source>
        <dbReference type="Pfam" id="PF03828"/>
    </source>
</evidence>
<feature type="compositionally biased region" description="Low complexity" evidence="10">
    <location>
        <begin position="543"/>
        <end position="557"/>
    </location>
</feature>
<feature type="compositionally biased region" description="Low complexity" evidence="10">
    <location>
        <begin position="969"/>
        <end position="992"/>
    </location>
</feature>
<accession>A0A9P6HDI7</accession>
<reference evidence="13" key="2">
    <citation type="submission" date="2020-11" db="EMBL/GenBank/DDBJ databases">
        <authorList>
            <consortium name="DOE Joint Genome Institute"/>
            <person name="Kuo A."/>
            <person name="Miyauchi S."/>
            <person name="Kiss E."/>
            <person name="Drula E."/>
            <person name="Kohler A."/>
            <person name="Sanchez-Garcia M."/>
            <person name="Andreopoulos B."/>
            <person name="Barry K.W."/>
            <person name="Bonito G."/>
            <person name="Buee M."/>
            <person name="Carver A."/>
            <person name="Chen C."/>
            <person name="Cichocki N."/>
            <person name="Clum A."/>
            <person name="Culley D."/>
            <person name="Crous P.W."/>
            <person name="Fauchery L."/>
            <person name="Girlanda M."/>
            <person name="Hayes R."/>
            <person name="Keri Z."/>
            <person name="Labutti K."/>
            <person name="Lipzen A."/>
            <person name="Lombard V."/>
            <person name="Magnuson J."/>
            <person name="Maillard F."/>
            <person name="Morin E."/>
            <person name="Murat C."/>
            <person name="Nolan M."/>
            <person name="Ohm R."/>
            <person name="Pangilinan J."/>
            <person name="Pereira M."/>
            <person name="Perotto S."/>
            <person name="Peter M."/>
            <person name="Riley R."/>
            <person name="Sitrit Y."/>
            <person name="Stielow B."/>
            <person name="Szollosi G."/>
            <person name="Zifcakova L."/>
            <person name="Stursova M."/>
            <person name="Spatafora J.W."/>
            <person name="Tedersoo L."/>
            <person name="Vaario L.-M."/>
            <person name="Yamada A."/>
            <person name="Yan M."/>
            <person name="Wang P."/>
            <person name="Xu J."/>
            <person name="Bruns T."/>
            <person name="Baldrian P."/>
            <person name="Vilgalys R."/>
            <person name="Henrissat B."/>
            <person name="Grigoriev I.V."/>
            <person name="Hibbett D."/>
            <person name="Nagy L.G."/>
            <person name="Martin F.M."/>
        </authorList>
    </citation>
    <scope>NUCLEOTIDE SEQUENCE</scope>
    <source>
        <strain evidence="13">UH-Tt-Lm1</strain>
    </source>
</reference>
<feature type="compositionally biased region" description="Low complexity" evidence="10">
    <location>
        <begin position="915"/>
        <end position="933"/>
    </location>
</feature>
<dbReference type="CDD" id="cd05402">
    <property type="entry name" value="NT_PAP_TUTase"/>
    <property type="match status" value="1"/>
</dbReference>
<keyword evidence="6" id="KW-0963">Cytoplasm</keyword>
<organism evidence="13 14">
    <name type="scientific">Thelephora terrestris</name>
    <dbReference type="NCBI Taxonomy" id="56493"/>
    <lineage>
        <taxon>Eukaryota</taxon>
        <taxon>Fungi</taxon>
        <taxon>Dikarya</taxon>
        <taxon>Basidiomycota</taxon>
        <taxon>Agaricomycotina</taxon>
        <taxon>Agaricomycetes</taxon>
        <taxon>Thelephorales</taxon>
        <taxon>Thelephoraceae</taxon>
        <taxon>Thelephora</taxon>
    </lineage>
</organism>
<comment type="similarity">
    <text evidence="4">Belongs to the DNA polymerase type-B-like family.</text>
</comment>
<name>A0A9P6HDI7_9AGAM</name>
<feature type="domain" description="Poly(A) RNA polymerase mitochondrial-like central palm" evidence="12">
    <location>
        <begin position="56"/>
        <end position="192"/>
    </location>
</feature>
<sequence>MAATTQSSLRSSIPNHHAHQSNNTAVAHSQLPPHHQPSQPRGDSASKQNFLLEFSQCLVDFVVQLLPTIEELAVKEDVRKLLERLIRTIEPESRLLSFGSTANGFSLRNSDMDLCCLIDSDERTTASNLVTLLGDLLERETKFRVKPLPHARIPIVKLNLDPSPGLPFGISCDIGFENRLALENTRLLMCYAMIDPARVRTMVLFLKVWSKRRRINSPYHGTLSSYGYVLMVLYFLIHVKNPPVLPNLQQMSPIRQISKEEMHLNGFNIWFFDDIELLRQRWQSANTETVAELLIDFFKYFSREFSYGLGVASIRAGLLKKESKGWSTEPDPITGRERNRFGIEDPFETDFNVARCVTKEGLFMIRGEFMRASRVFSARPERAIVALAQLCEERKDDEIAQPDGSNQTSPSIPPRMSPVPVQTPQTMGSPARLNADAAPHIPQSVRNLAYQQQTIAQRLPTLPEHTTANHPEWKASAGTPSVSTAYADGLDRACPPNALHGGSNDASSDTSDIITDDEMMEAFLDSVDDVRSYLDESLELTRASSPASSQPPASLPSDTNDFSKPFLQALPDNYLPDASGSPSNDAPHTSEHIPFPLIHLEPPQPAHVTPSKIDTVKRGTPGLAPLSALTIPFGYTYSSPSSCAYYLQPASPSSSPHPLSPVNQRQQQSPQCFSHKQSPQTVFYETAGPAPFRHSNHINHLNHYTSADPAIPHSYHHAYYSATPFHPQFEQSPRQRQHYEVPIPGPSRPSMFDVGGDSMFVKNLPQHVLSARKRNSRRGSISDGSSGRLSLKEANGSTGGNTRSNTPTTSSMTPPPHPRSSSRDSSNLSRSPSRAQHSHSNSSVTVKSGAKQHQQGGHAPQQARRLRNGSAPPSPIVHQDQLAPSSFPTQHQHHPPSPSTSKTHLRKDPRNSPLSGVHLSSSLRSSSGQPPRSFSDVSLSNRISDVGHNSRALDSPCTSMSNGSATTGSAIDSSPGSISSTSSSLQSTFNRSMTDDSGFEIVSPLQSRIGRLPPSQHGYVVRRDGKEGVEVAVEGFSEGCRMMRQNSQDSRTQKGRGGMRDWQTSHGRRGDPGGVQQSGGGQAQMQSEESMRRPRQTWKEYPARRVVDNGMVYHQPQMGTTVDSRGRKALVAGDKHGKKW</sequence>
<dbReference type="EMBL" id="WIUZ02000008">
    <property type="protein sequence ID" value="KAF9784758.1"/>
    <property type="molecule type" value="Genomic_DNA"/>
</dbReference>
<evidence type="ECO:0000256" key="1">
    <source>
        <dbReference type="ARBA" id="ARBA00001936"/>
    </source>
</evidence>
<dbReference type="PANTHER" id="PTHR12271">
    <property type="entry name" value="POLY A POLYMERASE CID PAP -RELATED"/>
    <property type="match status" value="1"/>
</dbReference>
<feature type="compositionally biased region" description="Low complexity" evidence="10">
    <location>
        <begin position="778"/>
        <end position="789"/>
    </location>
</feature>
<dbReference type="SUPFAM" id="SSF81631">
    <property type="entry name" value="PAP/OAS1 substrate-binding domain"/>
    <property type="match status" value="1"/>
</dbReference>
<evidence type="ECO:0000256" key="8">
    <source>
        <dbReference type="ARBA" id="ARBA00022723"/>
    </source>
</evidence>
<keyword evidence="8" id="KW-0479">Metal-binding</keyword>
<protein>
    <recommendedName>
        <fullName evidence="5">polynucleotide adenylyltransferase</fullName>
        <ecNumber evidence="5">2.7.7.19</ecNumber>
    </recommendedName>
</protein>
<dbReference type="InterPro" id="IPR002058">
    <property type="entry name" value="PAP_assoc"/>
</dbReference>
<dbReference type="PANTHER" id="PTHR12271:SF40">
    <property type="entry name" value="POLY(A) RNA POLYMERASE GLD2"/>
    <property type="match status" value="1"/>
</dbReference>
<dbReference type="EC" id="2.7.7.19" evidence="5"/>
<comment type="caution">
    <text evidence="13">The sequence shown here is derived from an EMBL/GenBank/DDBJ whole genome shotgun (WGS) entry which is preliminary data.</text>
</comment>
<dbReference type="GO" id="GO:1990817">
    <property type="term" value="F:poly(A) RNA polymerase activity"/>
    <property type="evidence" value="ECO:0007669"/>
    <property type="project" value="UniProtKB-EC"/>
</dbReference>
<keyword evidence="7" id="KW-0808">Transferase</keyword>
<reference evidence="13" key="1">
    <citation type="journal article" date="2020" name="Nat. Commun.">
        <title>Large-scale genome sequencing of mycorrhizal fungi provides insights into the early evolution of symbiotic traits.</title>
        <authorList>
            <person name="Miyauchi S."/>
            <person name="Kiss E."/>
            <person name="Kuo A."/>
            <person name="Drula E."/>
            <person name="Kohler A."/>
            <person name="Sanchez-Garcia M."/>
            <person name="Morin E."/>
            <person name="Andreopoulos B."/>
            <person name="Barry K.W."/>
            <person name="Bonito G."/>
            <person name="Buee M."/>
            <person name="Carver A."/>
            <person name="Chen C."/>
            <person name="Cichocki N."/>
            <person name="Clum A."/>
            <person name="Culley D."/>
            <person name="Crous P.W."/>
            <person name="Fauchery L."/>
            <person name="Girlanda M."/>
            <person name="Hayes R.D."/>
            <person name="Keri Z."/>
            <person name="LaButti K."/>
            <person name="Lipzen A."/>
            <person name="Lombard V."/>
            <person name="Magnuson J."/>
            <person name="Maillard F."/>
            <person name="Murat C."/>
            <person name="Nolan M."/>
            <person name="Ohm R.A."/>
            <person name="Pangilinan J."/>
            <person name="Pereira M.F."/>
            <person name="Perotto S."/>
            <person name="Peter M."/>
            <person name="Pfister S."/>
            <person name="Riley R."/>
            <person name="Sitrit Y."/>
            <person name="Stielow J.B."/>
            <person name="Szollosi G."/>
            <person name="Zifcakova L."/>
            <person name="Stursova M."/>
            <person name="Spatafora J.W."/>
            <person name="Tedersoo L."/>
            <person name="Vaario L.M."/>
            <person name="Yamada A."/>
            <person name="Yan M."/>
            <person name="Wang P."/>
            <person name="Xu J."/>
            <person name="Bruns T."/>
            <person name="Baldrian P."/>
            <person name="Vilgalys R."/>
            <person name="Dunand C."/>
            <person name="Henrissat B."/>
            <person name="Grigoriev I.V."/>
            <person name="Hibbett D."/>
            <person name="Nagy L.G."/>
            <person name="Martin F.M."/>
        </authorList>
    </citation>
    <scope>NUCLEOTIDE SEQUENCE</scope>
    <source>
        <strain evidence="13">UH-Tt-Lm1</strain>
    </source>
</reference>
<dbReference type="Pfam" id="PF03828">
    <property type="entry name" value="PAP_assoc"/>
    <property type="match status" value="1"/>
</dbReference>
<evidence type="ECO:0000256" key="6">
    <source>
        <dbReference type="ARBA" id="ARBA00022490"/>
    </source>
</evidence>
<feature type="compositionally biased region" description="Polar residues" evidence="10">
    <location>
        <begin position="1"/>
        <end position="27"/>
    </location>
</feature>
<dbReference type="GO" id="GO:0010605">
    <property type="term" value="P:negative regulation of macromolecule metabolic process"/>
    <property type="evidence" value="ECO:0007669"/>
    <property type="project" value="UniProtKB-ARBA"/>
</dbReference>
<evidence type="ECO:0000256" key="4">
    <source>
        <dbReference type="ARBA" id="ARBA00008593"/>
    </source>
</evidence>
<dbReference type="GO" id="GO:0046872">
    <property type="term" value="F:metal ion binding"/>
    <property type="evidence" value="ECO:0007669"/>
    <property type="project" value="UniProtKB-KW"/>
</dbReference>
<dbReference type="InterPro" id="IPR043519">
    <property type="entry name" value="NT_sf"/>
</dbReference>
<dbReference type="InterPro" id="IPR054708">
    <property type="entry name" value="MTPAP-like_central"/>
</dbReference>
<dbReference type="GO" id="GO:0005737">
    <property type="term" value="C:cytoplasm"/>
    <property type="evidence" value="ECO:0007669"/>
    <property type="project" value="UniProtKB-SubCell"/>
</dbReference>
<evidence type="ECO:0000313" key="14">
    <source>
        <dbReference type="Proteomes" id="UP000736335"/>
    </source>
</evidence>
<feature type="compositionally biased region" description="Low complexity" evidence="10">
    <location>
        <begin position="28"/>
        <end position="40"/>
    </location>
</feature>
<evidence type="ECO:0000259" key="12">
    <source>
        <dbReference type="Pfam" id="PF22600"/>
    </source>
</evidence>
<feature type="region of interest" description="Disordered" evidence="10">
    <location>
        <begin position="768"/>
        <end position="996"/>
    </location>
</feature>
<comment type="subcellular location">
    <subcellularLocation>
        <location evidence="3">Cytoplasm</location>
    </subcellularLocation>
</comment>
<feature type="domain" description="PAP-associated" evidence="11">
    <location>
        <begin position="290"/>
        <end position="350"/>
    </location>
</feature>
<feature type="region of interest" description="Disordered" evidence="10">
    <location>
        <begin position="729"/>
        <end position="748"/>
    </location>
</feature>
<feature type="region of interest" description="Disordered" evidence="10">
    <location>
        <begin position="540"/>
        <end position="610"/>
    </location>
</feature>
<dbReference type="AlphaFoldDB" id="A0A9P6HDI7"/>
<feature type="compositionally biased region" description="Low complexity" evidence="10">
    <location>
        <begin position="800"/>
        <end position="812"/>
    </location>
</feature>
<keyword evidence="9" id="KW-0460">Magnesium</keyword>
<proteinExistence type="inferred from homology"/>
<evidence type="ECO:0000256" key="9">
    <source>
        <dbReference type="ARBA" id="ARBA00022842"/>
    </source>
</evidence>
<feature type="compositionally biased region" description="Low complexity" evidence="10">
    <location>
        <begin position="649"/>
        <end position="661"/>
    </location>
</feature>